<keyword evidence="2" id="KW-1185">Reference proteome</keyword>
<sequence length="52" mass="6261">MIIFKQRYVFKAKTKTQNALKMLHIYLVRLFVTTKVGTKIKFKSYKLAIFVY</sequence>
<organism evidence="1 2">
    <name type="scientific">Flavobacterium frigoris</name>
    <dbReference type="NCBI Taxonomy" id="229204"/>
    <lineage>
        <taxon>Bacteria</taxon>
        <taxon>Pseudomonadati</taxon>
        <taxon>Bacteroidota</taxon>
        <taxon>Flavobacteriia</taxon>
        <taxon>Flavobacteriales</taxon>
        <taxon>Flavobacteriaceae</taxon>
        <taxon>Flavobacterium</taxon>
    </lineage>
</organism>
<proteinExistence type="predicted"/>
<dbReference type="Proteomes" id="UP000183658">
    <property type="component" value="Unassembled WGS sequence"/>
</dbReference>
<protein>
    <submittedName>
        <fullName evidence="1">Uncharacterized protein</fullName>
    </submittedName>
</protein>
<reference evidence="2" key="1">
    <citation type="submission" date="2016-10" db="EMBL/GenBank/DDBJ databases">
        <authorList>
            <person name="Varghese N."/>
            <person name="Submissions S."/>
        </authorList>
    </citation>
    <scope>NUCLEOTIDE SEQUENCE [LARGE SCALE GENOMIC DNA]</scope>
    <source>
        <strain evidence="2">DSM 15719</strain>
    </source>
</reference>
<gene>
    <name evidence="1" type="ORF">SAMN05444355_104142</name>
</gene>
<dbReference type="EMBL" id="FOFZ01000004">
    <property type="protein sequence ID" value="SEQ79222.1"/>
    <property type="molecule type" value="Genomic_DNA"/>
</dbReference>
<name>A0A1H9IXG0_FLAFI</name>
<accession>A0A1H9IXG0</accession>
<evidence type="ECO:0000313" key="1">
    <source>
        <dbReference type="EMBL" id="SEQ79222.1"/>
    </source>
</evidence>
<evidence type="ECO:0000313" key="2">
    <source>
        <dbReference type="Proteomes" id="UP000183658"/>
    </source>
</evidence>
<dbReference type="AlphaFoldDB" id="A0A1H9IXG0"/>